<sequence>MKRAASIAAILVYAVAVLASGADRIGLSNPLLQAVTPFAFRSEGLGRDAASAMQTGDHDAAVASATAAVRSAPNDAEGVARLAYVLDLVGQRDASVGLLQSGARLGWREPLTQFALFAMDMGEGNFARAARHADALLRIDERGTPAQTALVALEARSEGRIALRDRLRRDPLWAERFYAPDEKDALLRRATYLGSSGRDAQGWGCARTRPLVQAALEREWRREAQAVYRRQCKTEGPNRIADANFDAVAQNDPGLFGWTVQPSGDVSISSVRDGTRTKLAITNRSSAARMVLSQPVALGPGRHRITVAGGVRSTFAATLSCGAQTATRPAFSKNANIVEALPCRSQTLSIWVRGNAEEAILETVAIEPAL</sequence>
<organism evidence="1 2">
    <name type="scientific">Parapontixanthobacter aurantiacus</name>
    <dbReference type="NCBI Taxonomy" id="1463599"/>
    <lineage>
        <taxon>Bacteria</taxon>
        <taxon>Pseudomonadati</taxon>
        <taxon>Pseudomonadota</taxon>
        <taxon>Alphaproteobacteria</taxon>
        <taxon>Sphingomonadales</taxon>
        <taxon>Erythrobacteraceae</taxon>
        <taxon>Parapontixanthobacter</taxon>
    </lineage>
</organism>
<dbReference type="SUPFAM" id="SSF48452">
    <property type="entry name" value="TPR-like"/>
    <property type="match status" value="1"/>
</dbReference>
<dbReference type="AlphaFoldDB" id="A0A844ZDG7"/>
<comment type="caution">
    <text evidence="1">The sequence shown here is derived from an EMBL/GenBank/DDBJ whole genome shotgun (WGS) entry which is preliminary data.</text>
</comment>
<dbReference type="EMBL" id="WTYW01000001">
    <property type="protein sequence ID" value="MXO85808.1"/>
    <property type="molecule type" value="Genomic_DNA"/>
</dbReference>
<keyword evidence="2" id="KW-1185">Reference proteome</keyword>
<reference evidence="1 2" key="1">
    <citation type="submission" date="2019-12" db="EMBL/GenBank/DDBJ databases">
        <title>Genomic-based taxomic classification of the family Erythrobacteraceae.</title>
        <authorList>
            <person name="Xu L."/>
        </authorList>
    </citation>
    <scope>NUCLEOTIDE SEQUENCE [LARGE SCALE GENOMIC DNA]</scope>
    <source>
        <strain evidence="1 2">MCCC 1A09962</strain>
    </source>
</reference>
<dbReference type="InterPro" id="IPR011990">
    <property type="entry name" value="TPR-like_helical_dom_sf"/>
</dbReference>
<gene>
    <name evidence="1" type="ORF">GRI38_07155</name>
</gene>
<dbReference type="Gene3D" id="1.25.40.10">
    <property type="entry name" value="Tetratricopeptide repeat domain"/>
    <property type="match status" value="1"/>
</dbReference>
<proteinExistence type="predicted"/>
<dbReference type="RefSeq" id="WP_160682164.1">
    <property type="nucleotide sequence ID" value="NZ_WTYW01000001.1"/>
</dbReference>
<evidence type="ECO:0000313" key="2">
    <source>
        <dbReference type="Proteomes" id="UP000433104"/>
    </source>
</evidence>
<name>A0A844ZDG7_9SPHN</name>
<protein>
    <recommendedName>
        <fullName evidence="3">Tetratricopeptide repeat-containing protein</fullName>
    </recommendedName>
</protein>
<accession>A0A844ZDG7</accession>
<dbReference type="OrthoDB" id="7502877at2"/>
<evidence type="ECO:0000313" key="1">
    <source>
        <dbReference type="EMBL" id="MXO85808.1"/>
    </source>
</evidence>
<evidence type="ECO:0008006" key="3">
    <source>
        <dbReference type="Google" id="ProtNLM"/>
    </source>
</evidence>
<dbReference type="Proteomes" id="UP000433104">
    <property type="component" value="Unassembled WGS sequence"/>
</dbReference>